<proteinExistence type="predicted"/>
<gene>
    <name evidence="3" type="ORF">FM996_17975</name>
</gene>
<dbReference type="PANTHER" id="PTHR36180:SF2">
    <property type="entry name" value="BRO FAMILY PROTEIN"/>
    <property type="match status" value="1"/>
</dbReference>
<dbReference type="InterPro" id="IPR003497">
    <property type="entry name" value="BRO_N_domain"/>
</dbReference>
<evidence type="ECO:0000259" key="2">
    <source>
        <dbReference type="PROSITE" id="PS51750"/>
    </source>
</evidence>
<dbReference type="AlphaFoldDB" id="A0A549SHA4"/>
<dbReference type="SMART" id="SM01040">
    <property type="entry name" value="Bro-N"/>
    <property type="match status" value="1"/>
</dbReference>
<name>A0A549SHA4_METSR</name>
<organism evidence="3 4">
    <name type="scientific">Methylosinus sporium</name>
    <dbReference type="NCBI Taxonomy" id="428"/>
    <lineage>
        <taxon>Bacteria</taxon>
        <taxon>Pseudomonadati</taxon>
        <taxon>Pseudomonadota</taxon>
        <taxon>Alphaproteobacteria</taxon>
        <taxon>Hyphomicrobiales</taxon>
        <taxon>Methylocystaceae</taxon>
        <taxon>Methylosinus</taxon>
    </lineage>
</organism>
<feature type="region of interest" description="Disordered" evidence="1">
    <location>
        <begin position="350"/>
        <end position="372"/>
    </location>
</feature>
<feature type="domain" description="Bro-N" evidence="2">
    <location>
        <begin position="13"/>
        <end position="117"/>
    </location>
</feature>
<feature type="compositionally biased region" description="Basic and acidic residues" evidence="1">
    <location>
        <begin position="350"/>
        <end position="360"/>
    </location>
</feature>
<evidence type="ECO:0000313" key="4">
    <source>
        <dbReference type="Proteomes" id="UP000316781"/>
    </source>
</evidence>
<dbReference type="Proteomes" id="UP000316781">
    <property type="component" value="Unassembled WGS sequence"/>
</dbReference>
<protein>
    <recommendedName>
        <fullName evidence="2">Bro-N domain-containing protein</fullName>
    </recommendedName>
</protein>
<comment type="caution">
    <text evidence="3">The sequence shown here is derived from an EMBL/GenBank/DDBJ whole genome shotgun (WGS) entry which is preliminary data.</text>
</comment>
<evidence type="ECO:0000256" key="1">
    <source>
        <dbReference type="SAM" id="MobiDB-lite"/>
    </source>
</evidence>
<accession>A0A549SHA4</accession>
<dbReference type="Pfam" id="PF02498">
    <property type="entry name" value="Bro-N"/>
    <property type="match status" value="1"/>
</dbReference>
<reference evidence="3 4" key="1">
    <citation type="submission" date="2019-07" db="EMBL/GenBank/DDBJ databases">
        <title>Ln-dependent methylotrophs.</title>
        <authorList>
            <person name="Tani A."/>
        </authorList>
    </citation>
    <scope>NUCLEOTIDE SEQUENCE [LARGE SCALE GENOMIC DNA]</scope>
    <source>
        <strain evidence="3 4">SM89A</strain>
    </source>
</reference>
<dbReference type="PROSITE" id="PS51750">
    <property type="entry name" value="BRO_N"/>
    <property type="match status" value="1"/>
</dbReference>
<evidence type="ECO:0000313" key="3">
    <source>
        <dbReference type="EMBL" id="TRL29004.1"/>
    </source>
</evidence>
<sequence length="372" mass="41999">MSDHQNHDADAPTANLPIEFKFRDHPVRAFRDGSEIAVVATDACTALEIGNSRQALARLDDDEKGVRKTDTLGGLQELAVVTLSGLVRLITRSNKPEARAFQRWLFHDVVPAIYKTGRYEVGQKAATEDKTDSESEGYARDRLFKIYREGHLNPDDLLRALFGKNIPYTSSRRHPFFLTECCEALGISETAAARRLDYSDIATIEVEAGEDRLMRRAITEAALHFLAFSRRSLEPKQAEDQNSNQNSEDWIHIPKSNVGRYILSILPDGKHHYYRSDYNHVIYEADQMNVLALCHSLKTVQALWMAYEEFLEFGIDPCGEHPVRALDDAITRAAIQADRFIEIYTKLAQRKDGAGDDPRNPRRAPGKPMGNA</sequence>
<dbReference type="PANTHER" id="PTHR36180">
    <property type="entry name" value="DNA-BINDING PROTEIN-RELATED-RELATED"/>
    <property type="match status" value="1"/>
</dbReference>
<dbReference type="EMBL" id="VJMF01000078">
    <property type="protein sequence ID" value="TRL29004.1"/>
    <property type="molecule type" value="Genomic_DNA"/>
</dbReference>